<name>A0A166D1S9_9AGAM</name>
<dbReference type="PANTHER" id="PTHR43420:SF12">
    <property type="entry name" value="N-ACETYLTRANSFERASE DOMAIN-CONTAINING PROTEIN"/>
    <property type="match status" value="1"/>
</dbReference>
<proteinExistence type="predicted"/>
<evidence type="ECO:0000259" key="3">
    <source>
        <dbReference type="PROSITE" id="PS51186"/>
    </source>
</evidence>
<dbReference type="AlphaFoldDB" id="A0A166D1S9"/>
<feature type="domain" description="N-acetyltransferase" evidence="3">
    <location>
        <begin position="8"/>
        <end position="193"/>
    </location>
</feature>
<dbReference type="SUPFAM" id="SSF55729">
    <property type="entry name" value="Acyl-CoA N-acyltransferases (Nat)"/>
    <property type="match status" value="1"/>
</dbReference>
<dbReference type="InterPro" id="IPR000182">
    <property type="entry name" value="GNAT_dom"/>
</dbReference>
<keyword evidence="2 4" id="KW-0012">Acyltransferase</keyword>
<keyword evidence="1 4" id="KW-0808">Transferase</keyword>
<dbReference type="Proteomes" id="UP000076798">
    <property type="component" value="Unassembled WGS sequence"/>
</dbReference>
<protein>
    <submittedName>
        <fullName evidence="4">Acyl-CoA N-acyltransferase</fullName>
    </submittedName>
</protein>
<sequence>MYQHRSDLIIRPAEDPDAPFLMELINIAYRGEQGWTDGLDNIKAPRIEPDDLRARISGSEENDSARRNAPIFVAVLQPEGVVAGCIQPYNSAKDRPHGSNANSEANLEHPLTIQGYIELFAVHPDYQSRGIGKSLLNFALDHMKEAWNVSVCVIYVFEIRPKVLAWYEKLGFTLDGRTVPAYEFQHLMINPDIVLRILEKQL</sequence>
<dbReference type="CDD" id="cd04301">
    <property type="entry name" value="NAT_SF"/>
    <property type="match status" value="1"/>
</dbReference>
<evidence type="ECO:0000256" key="2">
    <source>
        <dbReference type="ARBA" id="ARBA00023315"/>
    </source>
</evidence>
<organism evidence="4 5">
    <name type="scientific">Sistotremastrum suecicum HHB10207 ss-3</name>
    <dbReference type="NCBI Taxonomy" id="1314776"/>
    <lineage>
        <taxon>Eukaryota</taxon>
        <taxon>Fungi</taxon>
        <taxon>Dikarya</taxon>
        <taxon>Basidiomycota</taxon>
        <taxon>Agaricomycotina</taxon>
        <taxon>Agaricomycetes</taxon>
        <taxon>Sistotremastrales</taxon>
        <taxon>Sistotremastraceae</taxon>
        <taxon>Sistotremastrum</taxon>
    </lineage>
</organism>
<dbReference type="OrthoDB" id="4738875at2759"/>
<reference evidence="4 5" key="1">
    <citation type="journal article" date="2016" name="Mol. Biol. Evol.">
        <title>Comparative Genomics of Early-Diverging Mushroom-Forming Fungi Provides Insights into the Origins of Lignocellulose Decay Capabilities.</title>
        <authorList>
            <person name="Nagy L.G."/>
            <person name="Riley R."/>
            <person name="Tritt A."/>
            <person name="Adam C."/>
            <person name="Daum C."/>
            <person name="Floudas D."/>
            <person name="Sun H."/>
            <person name="Yadav J.S."/>
            <person name="Pangilinan J."/>
            <person name="Larsson K.H."/>
            <person name="Matsuura K."/>
            <person name="Barry K."/>
            <person name="Labutti K."/>
            <person name="Kuo R."/>
            <person name="Ohm R.A."/>
            <person name="Bhattacharya S.S."/>
            <person name="Shirouzu T."/>
            <person name="Yoshinaga Y."/>
            <person name="Martin F.M."/>
            <person name="Grigoriev I.V."/>
            <person name="Hibbett D.S."/>
        </authorList>
    </citation>
    <scope>NUCLEOTIDE SEQUENCE [LARGE SCALE GENOMIC DNA]</scope>
    <source>
        <strain evidence="4 5">HHB10207 ss-3</strain>
    </source>
</reference>
<dbReference type="Gene3D" id="3.40.630.30">
    <property type="match status" value="1"/>
</dbReference>
<evidence type="ECO:0000256" key="1">
    <source>
        <dbReference type="ARBA" id="ARBA00022679"/>
    </source>
</evidence>
<dbReference type="PROSITE" id="PS51186">
    <property type="entry name" value="GNAT"/>
    <property type="match status" value="1"/>
</dbReference>
<accession>A0A166D1S9</accession>
<dbReference type="STRING" id="1314776.A0A166D1S9"/>
<dbReference type="Pfam" id="PF00583">
    <property type="entry name" value="Acetyltransf_1"/>
    <property type="match status" value="1"/>
</dbReference>
<dbReference type="GO" id="GO:0016747">
    <property type="term" value="F:acyltransferase activity, transferring groups other than amino-acyl groups"/>
    <property type="evidence" value="ECO:0007669"/>
    <property type="project" value="InterPro"/>
</dbReference>
<dbReference type="PANTHER" id="PTHR43420">
    <property type="entry name" value="ACETYLTRANSFERASE"/>
    <property type="match status" value="1"/>
</dbReference>
<evidence type="ECO:0000313" key="4">
    <source>
        <dbReference type="EMBL" id="KZT38046.1"/>
    </source>
</evidence>
<gene>
    <name evidence="4" type="ORF">SISSUDRAFT_1062334</name>
</gene>
<dbReference type="InterPro" id="IPR016181">
    <property type="entry name" value="Acyl_CoA_acyltransferase"/>
</dbReference>
<dbReference type="EMBL" id="KV428071">
    <property type="protein sequence ID" value="KZT38046.1"/>
    <property type="molecule type" value="Genomic_DNA"/>
</dbReference>
<keyword evidence="5" id="KW-1185">Reference proteome</keyword>
<evidence type="ECO:0000313" key="5">
    <source>
        <dbReference type="Proteomes" id="UP000076798"/>
    </source>
</evidence>
<dbReference type="InterPro" id="IPR050680">
    <property type="entry name" value="YpeA/RimI_acetyltransf"/>
</dbReference>